<dbReference type="Proteomes" id="UP001432027">
    <property type="component" value="Unassembled WGS sequence"/>
</dbReference>
<organism evidence="1 2">
    <name type="scientific">Pristionchus entomophagus</name>
    <dbReference type="NCBI Taxonomy" id="358040"/>
    <lineage>
        <taxon>Eukaryota</taxon>
        <taxon>Metazoa</taxon>
        <taxon>Ecdysozoa</taxon>
        <taxon>Nematoda</taxon>
        <taxon>Chromadorea</taxon>
        <taxon>Rhabditida</taxon>
        <taxon>Rhabditina</taxon>
        <taxon>Diplogasteromorpha</taxon>
        <taxon>Diplogasteroidea</taxon>
        <taxon>Neodiplogasteridae</taxon>
        <taxon>Pristionchus</taxon>
    </lineage>
</organism>
<accession>A0AAV5UA35</accession>
<comment type="caution">
    <text evidence="1">The sequence shown here is derived from an EMBL/GenBank/DDBJ whole genome shotgun (WGS) entry which is preliminary data.</text>
</comment>
<dbReference type="AlphaFoldDB" id="A0AAV5UA35"/>
<gene>
    <name evidence="1" type="ORF">PENTCL1PPCAC_25487</name>
</gene>
<evidence type="ECO:0000313" key="1">
    <source>
        <dbReference type="EMBL" id="GMT03313.1"/>
    </source>
</evidence>
<proteinExistence type="predicted"/>
<name>A0AAV5UA35_9BILA</name>
<reference evidence="1" key="1">
    <citation type="submission" date="2023-10" db="EMBL/GenBank/DDBJ databases">
        <title>Genome assembly of Pristionchus species.</title>
        <authorList>
            <person name="Yoshida K."/>
            <person name="Sommer R.J."/>
        </authorList>
    </citation>
    <scope>NUCLEOTIDE SEQUENCE</scope>
    <source>
        <strain evidence="1">RS0144</strain>
    </source>
</reference>
<evidence type="ECO:0000313" key="2">
    <source>
        <dbReference type="Proteomes" id="UP001432027"/>
    </source>
</evidence>
<feature type="non-terminal residue" evidence="1">
    <location>
        <position position="1"/>
    </location>
</feature>
<sequence>DRYSNLCGYSVRPRSPIACYSNTLVAARMARLHELPLGDDHANGRRGIGASASHTCLIDLN</sequence>
<protein>
    <submittedName>
        <fullName evidence="1">Uncharacterized protein</fullName>
    </submittedName>
</protein>
<dbReference type="EMBL" id="BTSX01000006">
    <property type="protein sequence ID" value="GMT03313.1"/>
    <property type="molecule type" value="Genomic_DNA"/>
</dbReference>
<keyword evidence="2" id="KW-1185">Reference proteome</keyword>